<comment type="caution">
    <text evidence="14">The sequence shown here is derived from an EMBL/GenBank/DDBJ whole genome shotgun (WGS) entry which is preliminary data.</text>
</comment>
<evidence type="ECO:0000256" key="11">
    <source>
        <dbReference type="PROSITE-ProRule" id="PRU01398"/>
    </source>
</evidence>
<dbReference type="InterPro" id="IPR032675">
    <property type="entry name" value="LRR_dom_sf"/>
</dbReference>
<organism evidence="14 15">
    <name type="scientific">Bradyrhizobium retamae</name>
    <dbReference type="NCBI Taxonomy" id="1300035"/>
    <lineage>
        <taxon>Bacteria</taxon>
        <taxon>Pseudomonadati</taxon>
        <taxon>Pseudomonadota</taxon>
        <taxon>Alphaproteobacteria</taxon>
        <taxon>Hyphomicrobiales</taxon>
        <taxon>Nitrobacteraceae</taxon>
        <taxon>Bradyrhizobium</taxon>
    </lineage>
</organism>
<dbReference type="GO" id="GO:0004842">
    <property type="term" value="F:ubiquitin-protein transferase activity"/>
    <property type="evidence" value="ECO:0007669"/>
    <property type="project" value="UniProtKB-UniRule"/>
</dbReference>
<reference evidence="14 15" key="1">
    <citation type="submission" date="2014-03" db="EMBL/GenBank/DDBJ databases">
        <title>Bradyrhizobium valentinum sp. nov., isolated from effective nodules of Lupinus mariae-josephae, a lupine endemic of basic-lime soils in Eastern Spain.</title>
        <authorList>
            <person name="Duran D."/>
            <person name="Rey L."/>
            <person name="Navarro A."/>
            <person name="Busquets A."/>
            <person name="Imperial J."/>
            <person name="Ruiz-Argueso T."/>
        </authorList>
    </citation>
    <scope>NUCLEOTIDE SEQUENCE [LARGE SCALE GENOMIC DNA]</scope>
    <source>
        <strain evidence="14 15">Ro19</strain>
    </source>
</reference>
<evidence type="ECO:0000256" key="10">
    <source>
        <dbReference type="ARBA" id="ARBA00023200"/>
    </source>
</evidence>
<gene>
    <name evidence="14" type="ORF">CQ13_38550</name>
</gene>
<evidence type="ECO:0000256" key="6">
    <source>
        <dbReference type="ARBA" id="ARBA00022679"/>
    </source>
</evidence>
<keyword evidence="15" id="KW-1185">Reference proteome</keyword>
<dbReference type="OrthoDB" id="8334314at2"/>
<dbReference type="InterPro" id="IPR001611">
    <property type="entry name" value="Leu-rich_rpt"/>
</dbReference>
<evidence type="ECO:0000256" key="9">
    <source>
        <dbReference type="ARBA" id="ARBA00022843"/>
    </source>
</evidence>
<evidence type="ECO:0000313" key="14">
    <source>
        <dbReference type="EMBL" id="KRR29420.1"/>
    </source>
</evidence>
<dbReference type="Gene3D" id="1.20.58.90">
    <property type="match status" value="1"/>
</dbReference>
<dbReference type="PANTHER" id="PTHR47114">
    <property type="match status" value="1"/>
</dbReference>
<evidence type="ECO:0000313" key="15">
    <source>
        <dbReference type="Proteomes" id="UP000052023"/>
    </source>
</evidence>
<feature type="active site" description="Glycyl thioester intermediate" evidence="11">
    <location>
        <position position="498"/>
    </location>
</feature>
<keyword evidence="7" id="KW-0677">Repeat</keyword>
<dbReference type="SUPFAM" id="SSF52058">
    <property type="entry name" value="L domain-like"/>
    <property type="match status" value="1"/>
</dbReference>
<feature type="region of interest" description="Disordered" evidence="12">
    <location>
        <begin position="45"/>
        <end position="64"/>
    </location>
</feature>
<dbReference type="InterPro" id="IPR051071">
    <property type="entry name" value="LRR-bact_E3_ubiq_ligases"/>
</dbReference>
<dbReference type="GO" id="GO:0030430">
    <property type="term" value="C:host cell cytoplasm"/>
    <property type="evidence" value="ECO:0007669"/>
    <property type="project" value="UniProtKB-SubCell"/>
</dbReference>
<keyword evidence="8 11" id="KW-0833">Ubl conjugation pathway</keyword>
<dbReference type="Pfam" id="PF00560">
    <property type="entry name" value="LRR_1"/>
    <property type="match status" value="1"/>
</dbReference>
<dbReference type="SMART" id="SM00369">
    <property type="entry name" value="LRR_TYP"/>
    <property type="match status" value="7"/>
</dbReference>
<dbReference type="PROSITE" id="PS51450">
    <property type="entry name" value="LRR"/>
    <property type="match status" value="1"/>
</dbReference>
<keyword evidence="4 11" id="KW-0964">Secreted</keyword>
<dbReference type="Pfam" id="PF14496">
    <property type="entry name" value="NEL"/>
    <property type="match status" value="1"/>
</dbReference>
<dbReference type="InterPro" id="IPR003591">
    <property type="entry name" value="Leu-rich_rpt_typical-subtyp"/>
</dbReference>
<name>A0A0R3NBN0_9BRAD</name>
<evidence type="ECO:0000256" key="2">
    <source>
        <dbReference type="ARBA" id="ARBA00004613"/>
    </source>
</evidence>
<dbReference type="SMART" id="SM00364">
    <property type="entry name" value="LRR_BAC"/>
    <property type="match status" value="10"/>
</dbReference>
<accession>A0A0R3NBN0</accession>
<evidence type="ECO:0000256" key="3">
    <source>
        <dbReference type="ARBA" id="ARBA00009868"/>
    </source>
</evidence>
<dbReference type="Proteomes" id="UP000052023">
    <property type="component" value="Unassembled WGS sequence"/>
</dbReference>
<evidence type="ECO:0000259" key="13">
    <source>
        <dbReference type="PROSITE" id="PS52053"/>
    </source>
</evidence>
<comment type="subcellular location">
    <subcellularLocation>
        <location evidence="1">Host cytoplasm</location>
    </subcellularLocation>
    <subcellularLocation>
        <location evidence="2">Secreted</location>
    </subcellularLocation>
</comment>
<evidence type="ECO:0000256" key="4">
    <source>
        <dbReference type="ARBA" id="ARBA00022525"/>
    </source>
</evidence>
<evidence type="ECO:0000256" key="8">
    <source>
        <dbReference type="ARBA" id="ARBA00022786"/>
    </source>
</evidence>
<sequence>MDAAADWPTHSVDQEERSWAEVGDVVPEWPTTSEIPWEQNLGASILGREPRPGDGNTSRGGRRLTPAAAQWTEALYGTRASGPATLPTDLEDPVLRQSRLDQILDTWAGEEGQTEDEDRQEAVRRMRAWGEAGDGYVGLELLNLGLTTLPAALPPGLQSLNVSDNELVHLPDTLPSRLRTLDASGNRLTSLPDTLPTGLQSLAIGNNRLTSLPETLPEGLLTLAVFNSRLTSLPDTLPAGLQDLDVRGNLLTSLPNALPTGLQLLAAGGNRLTSLPDTLPPELQELEADGNLLTSLPDTLPAELQLLFARENHLNSLPETLPPELQRLHVSGNRLTSLPETLPAELQVLEARDNRLTSLPETLLTRLGSECMVHVEDNPLPEQVRTNLAGALNTLSYAGPRVFFSMGGGTAVGQERPLAEVVADWMEAEPEAIAAWQNFADEAGASEYALFLDRLRETVNYDNPHFQQVVAEDLRQAAIRPQLRQQYFQLAFGASESCQDRITLTWNGMQTARLNADVEDGAYDDRLGELIQQARVLFRLDALEPIARQKVGSLQFVDEIEVYLAYQVKLRERLDLQLVAPDMRFFDVAYVTEHDLTAAETQVRNEEAAGFADYLATRWQPWETVVSRIAPEAHAEMQDRLAEAMDGEFKSRLDQRLADHDLTGNSDAELQFGAQIREEIAREIKGALTRQVLGDHAVEL</sequence>
<keyword evidence="9 11" id="KW-0832">Ubl conjugation</keyword>
<dbReference type="EMBL" id="LLYA01000025">
    <property type="protein sequence ID" value="KRR29420.1"/>
    <property type="molecule type" value="Genomic_DNA"/>
</dbReference>
<dbReference type="PROSITE" id="PS52053">
    <property type="entry name" value="NEL"/>
    <property type="match status" value="1"/>
</dbReference>
<dbReference type="PANTHER" id="PTHR47114:SF2">
    <property type="entry name" value="OLIGODENDROCYTE-MYELIN GLYCOPROTEIN"/>
    <property type="match status" value="1"/>
</dbReference>
<comment type="similarity">
    <text evidence="3 11">Belongs to the LRR-containing bacterial E3 ligase family.</text>
</comment>
<comment type="PTM">
    <text evidence="11">Ubiquitinated in the presence of host E1 ubiquitin-activating enzyme, E2 ubiquitin-conjugating enzyme and ubiquitin.</text>
</comment>
<dbReference type="Gene3D" id="1.20.58.360">
    <property type="entry name" value="Shigella T3SS effector IpaH defines"/>
    <property type="match status" value="1"/>
</dbReference>
<evidence type="ECO:0000256" key="1">
    <source>
        <dbReference type="ARBA" id="ARBA00004192"/>
    </source>
</evidence>
<evidence type="ECO:0000256" key="12">
    <source>
        <dbReference type="SAM" id="MobiDB-lite"/>
    </source>
</evidence>
<keyword evidence="5" id="KW-0433">Leucine-rich repeat</keyword>
<protein>
    <recommendedName>
        <fullName evidence="13">NEL domain-containing protein</fullName>
    </recommendedName>
</protein>
<dbReference type="Gene3D" id="1.20.1270.130">
    <property type="entry name" value="Shigella T3SS effector IpaH domain"/>
    <property type="match status" value="1"/>
</dbReference>
<keyword evidence="6 11" id="KW-0808">Transferase</keyword>
<dbReference type="GO" id="GO:0016567">
    <property type="term" value="P:protein ubiquitination"/>
    <property type="evidence" value="ECO:0007669"/>
    <property type="project" value="InterPro"/>
</dbReference>
<proteinExistence type="inferred from homology"/>
<evidence type="ECO:0000256" key="5">
    <source>
        <dbReference type="ARBA" id="ARBA00022614"/>
    </source>
</evidence>
<feature type="domain" description="NEL" evidence="13">
    <location>
        <begin position="417"/>
        <end position="700"/>
    </location>
</feature>
<dbReference type="InterPro" id="IPR029487">
    <property type="entry name" value="NEL_dom"/>
</dbReference>
<evidence type="ECO:0000256" key="7">
    <source>
        <dbReference type="ARBA" id="ARBA00022737"/>
    </source>
</evidence>
<dbReference type="GO" id="GO:0005576">
    <property type="term" value="C:extracellular region"/>
    <property type="evidence" value="ECO:0007669"/>
    <property type="project" value="UniProtKB-SubCell"/>
</dbReference>
<dbReference type="AlphaFoldDB" id="A0A0R3NBN0"/>
<keyword evidence="10 11" id="KW-1035">Host cytoplasm</keyword>
<dbReference type="Gene3D" id="3.80.10.10">
    <property type="entry name" value="Ribonuclease Inhibitor"/>
    <property type="match status" value="1"/>
</dbReference>